<dbReference type="InterPro" id="IPR050113">
    <property type="entry name" value="Ub_conjugating_enzyme"/>
</dbReference>
<dbReference type="VEuPathDB" id="AmoebaDB:DICPUDRAFT_12191"/>
<dbReference type="Proteomes" id="UP000001064">
    <property type="component" value="Unassembled WGS sequence"/>
</dbReference>
<evidence type="ECO:0000313" key="8">
    <source>
        <dbReference type="Proteomes" id="UP000001064"/>
    </source>
</evidence>
<evidence type="ECO:0000256" key="4">
    <source>
        <dbReference type="ARBA" id="ARBA00022786"/>
    </source>
</evidence>
<keyword evidence="3" id="KW-0547">Nucleotide-binding</keyword>
<dbReference type="GeneID" id="10503360"/>
<name>F0Z649_DICPU</name>
<protein>
    <recommendedName>
        <fullName evidence="1">E2 ubiquitin-conjugating enzyme</fullName>
        <ecNumber evidence="1">2.3.2.23</ecNumber>
    </recommendedName>
</protein>
<evidence type="ECO:0000259" key="6">
    <source>
        <dbReference type="PROSITE" id="PS50127"/>
    </source>
</evidence>
<dbReference type="Pfam" id="PF00179">
    <property type="entry name" value="UQ_con"/>
    <property type="match status" value="1"/>
</dbReference>
<gene>
    <name evidence="7" type="ORF">DICPUDRAFT_12191</name>
</gene>
<accession>F0Z649</accession>
<dbReference type="InterPro" id="IPR000608">
    <property type="entry name" value="UBC"/>
</dbReference>
<evidence type="ECO:0000256" key="3">
    <source>
        <dbReference type="ARBA" id="ARBA00022741"/>
    </source>
</evidence>
<dbReference type="FunFam" id="3.10.110.10:FF:000060">
    <property type="entry name" value="Ubiquitin conjugating enzyme (UbcB)"/>
    <property type="match status" value="1"/>
</dbReference>
<keyword evidence="2" id="KW-0808">Transferase</keyword>
<evidence type="ECO:0000256" key="2">
    <source>
        <dbReference type="ARBA" id="ARBA00022679"/>
    </source>
</evidence>
<dbReference type="OrthoDB" id="9978460at2759"/>
<dbReference type="GO" id="GO:0005634">
    <property type="term" value="C:nucleus"/>
    <property type="evidence" value="ECO:0000318"/>
    <property type="project" value="GO_Central"/>
</dbReference>
<keyword evidence="5" id="KW-0067">ATP-binding</keyword>
<dbReference type="PANTHER" id="PTHR24067">
    <property type="entry name" value="UBIQUITIN-CONJUGATING ENZYME E2"/>
    <property type="match status" value="1"/>
</dbReference>
<dbReference type="GO" id="GO:0000209">
    <property type="term" value="P:protein polyubiquitination"/>
    <property type="evidence" value="ECO:0000318"/>
    <property type="project" value="GO_Central"/>
</dbReference>
<dbReference type="EC" id="2.3.2.23" evidence="1"/>
<reference evidence="8" key="1">
    <citation type="journal article" date="2011" name="Genome Biol.">
        <title>Comparative genomics of the social amoebae Dictyostelium discoideum and Dictyostelium purpureum.</title>
        <authorList>
            <consortium name="US DOE Joint Genome Institute (JGI-PGF)"/>
            <person name="Sucgang R."/>
            <person name="Kuo A."/>
            <person name="Tian X."/>
            <person name="Salerno W."/>
            <person name="Parikh A."/>
            <person name="Feasley C.L."/>
            <person name="Dalin E."/>
            <person name="Tu H."/>
            <person name="Huang E."/>
            <person name="Barry K."/>
            <person name="Lindquist E."/>
            <person name="Shapiro H."/>
            <person name="Bruce D."/>
            <person name="Schmutz J."/>
            <person name="Salamov A."/>
            <person name="Fey P."/>
            <person name="Gaudet P."/>
            <person name="Anjard C."/>
            <person name="Babu M.M."/>
            <person name="Basu S."/>
            <person name="Bushmanova Y."/>
            <person name="van der Wel H."/>
            <person name="Katoh-Kurasawa M."/>
            <person name="Dinh C."/>
            <person name="Coutinho P.M."/>
            <person name="Saito T."/>
            <person name="Elias M."/>
            <person name="Schaap P."/>
            <person name="Kay R.R."/>
            <person name="Henrissat B."/>
            <person name="Eichinger L."/>
            <person name="Rivero F."/>
            <person name="Putnam N.H."/>
            <person name="West C.M."/>
            <person name="Loomis W.F."/>
            <person name="Chisholm R.L."/>
            <person name="Shaulsky G."/>
            <person name="Strassmann J.E."/>
            <person name="Queller D.C."/>
            <person name="Kuspa A."/>
            <person name="Grigoriev I.V."/>
        </authorList>
    </citation>
    <scope>NUCLEOTIDE SEQUENCE [LARGE SCALE GENOMIC DNA]</scope>
    <source>
        <strain evidence="8">QSDP1</strain>
    </source>
</reference>
<dbReference type="InterPro" id="IPR016135">
    <property type="entry name" value="UBQ-conjugating_enzyme/RWD"/>
</dbReference>
<evidence type="ECO:0000313" key="7">
    <source>
        <dbReference type="EMBL" id="EGC40591.1"/>
    </source>
</evidence>
<dbReference type="GO" id="GO:0005524">
    <property type="term" value="F:ATP binding"/>
    <property type="evidence" value="ECO:0007669"/>
    <property type="project" value="UniProtKB-KW"/>
</dbReference>
<keyword evidence="8" id="KW-1185">Reference proteome</keyword>
<feature type="domain" description="UBC core" evidence="6">
    <location>
        <begin position="1"/>
        <end position="149"/>
    </location>
</feature>
<evidence type="ECO:0000256" key="1">
    <source>
        <dbReference type="ARBA" id="ARBA00012486"/>
    </source>
</evidence>
<proteinExistence type="predicted"/>
<dbReference type="GO" id="GO:0061631">
    <property type="term" value="F:ubiquitin conjugating enzyme activity"/>
    <property type="evidence" value="ECO:0000318"/>
    <property type="project" value="GO_Central"/>
</dbReference>
<feature type="non-terminal residue" evidence="7">
    <location>
        <position position="149"/>
    </location>
</feature>
<organism evidence="7 8">
    <name type="scientific">Dictyostelium purpureum</name>
    <name type="common">Slime mold</name>
    <dbReference type="NCBI Taxonomy" id="5786"/>
    <lineage>
        <taxon>Eukaryota</taxon>
        <taxon>Amoebozoa</taxon>
        <taxon>Evosea</taxon>
        <taxon>Eumycetozoa</taxon>
        <taxon>Dictyostelia</taxon>
        <taxon>Dictyosteliales</taxon>
        <taxon>Dictyosteliaceae</taxon>
        <taxon>Dictyostelium</taxon>
    </lineage>
</organism>
<dbReference type="AlphaFoldDB" id="F0Z649"/>
<dbReference type="KEGG" id="dpp:DICPUDRAFT_12191"/>
<dbReference type="EMBL" id="GL870941">
    <property type="protein sequence ID" value="EGC40591.1"/>
    <property type="molecule type" value="Genomic_DNA"/>
</dbReference>
<dbReference type="STRING" id="5786.F0Z649"/>
<dbReference type="Gene3D" id="3.10.110.10">
    <property type="entry name" value="Ubiquitin Conjugating Enzyme"/>
    <property type="match status" value="1"/>
</dbReference>
<feature type="non-terminal residue" evidence="7">
    <location>
        <position position="1"/>
    </location>
</feature>
<dbReference type="RefSeq" id="XP_003282927.1">
    <property type="nucleotide sequence ID" value="XM_003282879.1"/>
</dbReference>
<dbReference type="InParanoid" id="F0Z649"/>
<evidence type="ECO:0000256" key="5">
    <source>
        <dbReference type="ARBA" id="ARBA00022840"/>
    </source>
</evidence>
<dbReference type="SUPFAM" id="SSF54495">
    <property type="entry name" value="UBC-like"/>
    <property type="match status" value="1"/>
</dbReference>
<dbReference type="SMART" id="SM00212">
    <property type="entry name" value="UBCc"/>
    <property type="match status" value="1"/>
</dbReference>
<sequence>LARKRILKEYSDLIEEMDNNPTLPYRVYMYDNNLTKWKVILKGPSNSPYEDGLFALSLTFPEDYPYRPMSLVFLTKIYHFNVNDNSGEVCLEILNRNTSYSVKNVLESVLSLLITPNPNSSFDEEKSDLFRDDTQKYNKNALEWTNIYA</sequence>
<dbReference type="OMA" id="GPLEDDM"/>
<dbReference type="PROSITE" id="PS50127">
    <property type="entry name" value="UBC_2"/>
    <property type="match status" value="1"/>
</dbReference>
<keyword evidence="4" id="KW-0833">Ubl conjugation pathway</keyword>
<dbReference type="eggNOG" id="KOG0417">
    <property type="taxonomic scope" value="Eukaryota"/>
</dbReference>